<dbReference type="EMBL" id="JAHBAY010000016">
    <property type="protein sequence ID" value="MBT0773336.1"/>
    <property type="molecule type" value="Genomic_DNA"/>
</dbReference>
<accession>A0ABS5TR69</accession>
<evidence type="ECO:0000313" key="1">
    <source>
        <dbReference type="EMBL" id="MBT0773336.1"/>
    </source>
</evidence>
<keyword evidence="2" id="KW-1185">Reference proteome</keyword>
<evidence type="ECO:0000313" key="2">
    <source>
        <dbReference type="Proteomes" id="UP001197247"/>
    </source>
</evidence>
<comment type="caution">
    <text evidence="1">The sequence shown here is derived from an EMBL/GenBank/DDBJ whole genome shotgun (WGS) entry which is preliminary data.</text>
</comment>
<organism evidence="1 2">
    <name type="scientific">Kineosporia corallincola</name>
    <dbReference type="NCBI Taxonomy" id="2835133"/>
    <lineage>
        <taxon>Bacteria</taxon>
        <taxon>Bacillati</taxon>
        <taxon>Actinomycetota</taxon>
        <taxon>Actinomycetes</taxon>
        <taxon>Kineosporiales</taxon>
        <taxon>Kineosporiaceae</taxon>
        <taxon>Kineosporia</taxon>
    </lineage>
</organism>
<proteinExistence type="predicted"/>
<sequence>MTDAWIAVGGIHLLNGSAALSATEPVALLRVPPPAEELPVSTVVVHWDRLGACPATAPGTGRRAVLEGAGLFPHGVASAALAGLLPASASALVPLCYLTGSAEEGYHVYAQVRFLAQDACFVRITPEPVGAGAVEELNWLRPGLAAHAGHALFLNNHQRYYRKAFPGQELEYKYNLEPVPDIWALTVELNRRLHAGELTGYLPEYRDEFQAWDYGNHLFEVTAPEAERGYVSFIPTTDGKNLMKRKWYVEDSFARREEHTYGLTIDPADFGRYVRTELGVEVRPLPPFRRVRYDVNFESVRTGHVYGIFFDRCSLYDDPDVVLSQCELEYLRTRSPLEPDEKAALAELEQLAHWLEGYLTEHGLPATRTFYSKKTFLKDAVAARPGPAEPA</sequence>
<dbReference type="Proteomes" id="UP001197247">
    <property type="component" value="Unassembled WGS sequence"/>
</dbReference>
<protein>
    <submittedName>
        <fullName evidence="1">Uncharacterized protein</fullName>
    </submittedName>
</protein>
<name>A0ABS5TR69_9ACTN</name>
<gene>
    <name evidence="1" type="ORF">KIH74_30605</name>
</gene>
<reference evidence="1 2" key="1">
    <citation type="submission" date="2021-05" db="EMBL/GenBank/DDBJ databases">
        <title>Kineosporia and Streptomyces sp. nov. two new marine actinobacteria isolated from Coral.</title>
        <authorList>
            <person name="Buangrab K."/>
            <person name="Sutthacheep M."/>
            <person name="Yeemin T."/>
            <person name="Harunari E."/>
            <person name="Igarashi Y."/>
            <person name="Kanchanasin P."/>
            <person name="Tanasupawat S."/>
            <person name="Phongsopitanun W."/>
        </authorList>
    </citation>
    <scope>NUCLEOTIDE SEQUENCE [LARGE SCALE GENOMIC DNA]</scope>
    <source>
        <strain evidence="1 2">J2-2</strain>
    </source>
</reference>